<reference evidence="9 10" key="1">
    <citation type="journal article" date="2019" name="Plant Biotechnol. J.">
        <title>The red bayberry genome and genetic basis of sex determination.</title>
        <authorList>
            <person name="Jia H.M."/>
            <person name="Jia H.J."/>
            <person name="Cai Q.L."/>
            <person name="Wang Y."/>
            <person name="Zhao H.B."/>
            <person name="Yang W.F."/>
            <person name="Wang G.Y."/>
            <person name="Li Y.H."/>
            <person name="Zhan D.L."/>
            <person name="Shen Y.T."/>
            <person name="Niu Q.F."/>
            <person name="Chang L."/>
            <person name="Qiu J."/>
            <person name="Zhao L."/>
            <person name="Xie H.B."/>
            <person name="Fu W.Y."/>
            <person name="Jin J."/>
            <person name="Li X.W."/>
            <person name="Jiao Y."/>
            <person name="Zhou C.C."/>
            <person name="Tu T."/>
            <person name="Chai C.Y."/>
            <person name="Gao J.L."/>
            <person name="Fan L.J."/>
            <person name="van de Weg E."/>
            <person name="Wang J.Y."/>
            <person name="Gao Z.S."/>
        </authorList>
    </citation>
    <scope>NUCLEOTIDE SEQUENCE [LARGE SCALE GENOMIC DNA]</scope>
    <source>
        <tissue evidence="9">Leaves</tissue>
    </source>
</reference>
<evidence type="ECO:0000313" key="9">
    <source>
        <dbReference type="EMBL" id="KAB1204752.1"/>
    </source>
</evidence>
<dbReference type="GO" id="GO:0016846">
    <property type="term" value="F:carbon-sulfur lyase activity"/>
    <property type="evidence" value="ECO:0007669"/>
    <property type="project" value="InterPro"/>
</dbReference>
<gene>
    <name evidence="9" type="ORF">CJ030_MR8G027401</name>
</gene>
<comment type="similarity">
    <text evidence="2">Belongs to the alliinase family.</text>
</comment>
<dbReference type="Gene3D" id="2.10.25.30">
    <property type="entry name" value="EGF-like, alliinase"/>
    <property type="match status" value="1"/>
</dbReference>
<evidence type="ECO:0000259" key="8">
    <source>
        <dbReference type="Pfam" id="PF04864"/>
    </source>
</evidence>
<dbReference type="GO" id="GO:0006520">
    <property type="term" value="P:amino acid metabolic process"/>
    <property type="evidence" value="ECO:0007669"/>
    <property type="project" value="TreeGrafter"/>
</dbReference>
<feature type="domain" description="Alliinase C-terminal" evidence="8">
    <location>
        <begin position="94"/>
        <end position="420"/>
    </location>
</feature>
<evidence type="ECO:0000256" key="4">
    <source>
        <dbReference type="ARBA" id="ARBA00022576"/>
    </source>
</evidence>
<keyword evidence="10" id="KW-1185">Reference proteome</keyword>
<dbReference type="EMBL" id="RXIC02000026">
    <property type="protein sequence ID" value="KAB1204752.1"/>
    <property type="molecule type" value="Genomic_DNA"/>
</dbReference>
<name>A0A6A1UWJ9_9ROSI</name>
<comment type="cofactor">
    <cofactor evidence="1">
        <name>pyridoxal 5'-phosphate</name>
        <dbReference type="ChEBI" id="CHEBI:597326"/>
    </cofactor>
</comment>
<dbReference type="AlphaFoldDB" id="A0A6A1UWJ9"/>
<comment type="caution">
    <text evidence="9">The sequence shown here is derived from an EMBL/GenBank/DDBJ whole genome shotgun (WGS) entry which is preliminary data.</text>
</comment>
<keyword evidence="9" id="KW-0808">Transferase</keyword>
<dbReference type="InterPro" id="IPR015421">
    <property type="entry name" value="PyrdxlP-dep_Trfase_major"/>
</dbReference>
<evidence type="ECO:0000256" key="2">
    <source>
        <dbReference type="ARBA" id="ARBA00006312"/>
    </source>
</evidence>
<accession>A0A6A1UWJ9</accession>
<dbReference type="InterPro" id="IPR006948">
    <property type="entry name" value="Alliinase_C"/>
</dbReference>
<dbReference type="OrthoDB" id="2020362at2759"/>
<keyword evidence="6" id="KW-0472">Membrane</keyword>
<dbReference type="PANTHER" id="PTHR43795">
    <property type="entry name" value="BIFUNCTIONAL ASPARTATE AMINOTRANSFERASE AND GLUTAMATE/ASPARTATE-PREPHENATE AMINOTRANSFERASE-RELATED"/>
    <property type="match status" value="1"/>
</dbReference>
<evidence type="ECO:0000256" key="3">
    <source>
        <dbReference type="ARBA" id="ARBA00011738"/>
    </source>
</evidence>
<sequence length="451" mass="50544">MVKACMSSLYAACLISSAVLNLFFILNLYAGADWKLSWSRKAAAEAEAVAAITCSGHGRAYLDGLLLNEEEPVCECNTCYAGPDCSEFLPGCAADADSGDPLFLEPFWMQHAASSALVVAGWHRMSYGFSDSTTMSKELERHIRKLHYVVGNAVTKGRYIVFGAGSTQLLNAAVRVLSPDNSSSPARVVASVPYYPVVNFKFEGDASLWKNTSDPNVNLIEFVTSPNNPDGQMNKAVLNGAPNSKAIYDRAYYWPHYSAIPTPADEELMIFTISKVTGHAGSRFGWAIIKDKAVYERMIEYTGLNTMGVSRDAQLRALKLLKVVLEGGGREMFKFGYETMRDRWEKLRETLSISKRFSLQKIEPQHCNFFQKAREPSPAYAWLKCEREEDRDCSAVLKAANITGREGQMFSAEDRYIPWSRFRVRKGHNKWKIMAHFAVYVQSVKEWEVVD</sequence>
<keyword evidence="5" id="KW-0663">Pyridoxal phosphate</keyword>
<dbReference type="InterPro" id="IPR006947">
    <property type="entry name" value="EGF_alliinase"/>
</dbReference>
<protein>
    <submittedName>
        <fullName evidence="9">Tryptophan aminotransferase-related protein 4</fullName>
    </submittedName>
</protein>
<dbReference type="Gene3D" id="3.90.1150.10">
    <property type="entry name" value="Aspartate Aminotransferase, domain 1"/>
    <property type="match status" value="1"/>
</dbReference>
<dbReference type="Proteomes" id="UP000516437">
    <property type="component" value="Chromosome 8"/>
</dbReference>
<evidence type="ECO:0000256" key="1">
    <source>
        <dbReference type="ARBA" id="ARBA00001933"/>
    </source>
</evidence>
<feature type="transmembrane region" description="Helical" evidence="6">
    <location>
        <begin position="9"/>
        <end position="30"/>
    </location>
</feature>
<dbReference type="PANTHER" id="PTHR43795:SF20">
    <property type="entry name" value="TRYPTOPHAN AMINOTRANSFERASE-RELATED PROTEIN 3"/>
    <property type="match status" value="1"/>
</dbReference>
<evidence type="ECO:0000256" key="5">
    <source>
        <dbReference type="ARBA" id="ARBA00022898"/>
    </source>
</evidence>
<dbReference type="Pfam" id="PF04863">
    <property type="entry name" value="EGF_alliinase"/>
    <property type="match status" value="1"/>
</dbReference>
<dbReference type="InterPro" id="IPR050478">
    <property type="entry name" value="Ethylene_sulfur-biosynth"/>
</dbReference>
<dbReference type="GO" id="GO:0008483">
    <property type="term" value="F:transaminase activity"/>
    <property type="evidence" value="ECO:0007669"/>
    <property type="project" value="UniProtKB-KW"/>
</dbReference>
<evidence type="ECO:0000259" key="7">
    <source>
        <dbReference type="Pfam" id="PF04863"/>
    </source>
</evidence>
<proteinExistence type="inferred from homology"/>
<dbReference type="InterPro" id="IPR037029">
    <property type="entry name" value="Alliinase_N_sf"/>
</dbReference>
<keyword evidence="6" id="KW-0812">Transmembrane</keyword>
<dbReference type="SUPFAM" id="SSF53383">
    <property type="entry name" value="PLP-dependent transferases"/>
    <property type="match status" value="1"/>
</dbReference>
<dbReference type="InterPro" id="IPR015424">
    <property type="entry name" value="PyrdxlP-dep_Trfase"/>
</dbReference>
<dbReference type="InterPro" id="IPR015422">
    <property type="entry name" value="PyrdxlP-dep_Trfase_small"/>
</dbReference>
<dbReference type="Pfam" id="PF04864">
    <property type="entry name" value="Alliinase_C"/>
    <property type="match status" value="1"/>
</dbReference>
<keyword evidence="4 9" id="KW-0032">Aminotransferase</keyword>
<comment type="subunit">
    <text evidence="3">Homodimer.</text>
</comment>
<feature type="domain" description="Alliinase EGF-like" evidence="7">
    <location>
        <begin position="37"/>
        <end position="92"/>
    </location>
</feature>
<evidence type="ECO:0000313" key="10">
    <source>
        <dbReference type="Proteomes" id="UP000516437"/>
    </source>
</evidence>
<keyword evidence="6" id="KW-1133">Transmembrane helix</keyword>
<dbReference type="Gene3D" id="3.40.640.10">
    <property type="entry name" value="Type I PLP-dependent aspartate aminotransferase-like (Major domain)"/>
    <property type="match status" value="1"/>
</dbReference>
<organism evidence="9 10">
    <name type="scientific">Morella rubra</name>
    <name type="common">Chinese bayberry</name>
    <dbReference type="NCBI Taxonomy" id="262757"/>
    <lineage>
        <taxon>Eukaryota</taxon>
        <taxon>Viridiplantae</taxon>
        <taxon>Streptophyta</taxon>
        <taxon>Embryophyta</taxon>
        <taxon>Tracheophyta</taxon>
        <taxon>Spermatophyta</taxon>
        <taxon>Magnoliopsida</taxon>
        <taxon>eudicotyledons</taxon>
        <taxon>Gunneridae</taxon>
        <taxon>Pentapetalae</taxon>
        <taxon>rosids</taxon>
        <taxon>fabids</taxon>
        <taxon>Fagales</taxon>
        <taxon>Myricaceae</taxon>
        <taxon>Morella</taxon>
    </lineage>
</organism>
<evidence type="ECO:0000256" key="6">
    <source>
        <dbReference type="SAM" id="Phobius"/>
    </source>
</evidence>